<keyword evidence="4" id="KW-1185">Reference proteome</keyword>
<protein>
    <submittedName>
        <fullName evidence="3">Uncharacterized protein</fullName>
    </submittedName>
</protein>
<feature type="compositionally biased region" description="Basic and acidic residues" evidence="1">
    <location>
        <begin position="129"/>
        <end position="150"/>
    </location>
</feature>
<feature type="compositionally biased region" description="Low complexity" evidence="1">
    <location>
        <begin position="151"/>
        <end position="165"/>
    </location>
</feature>
<dbReference type="EMBL" id="CYHF01000004">
    <property type="protein sequence ID" value="CUA96243.1"/>
    <property type="molecule type" value="Genomic_DNA"/>
</dbReference>
<feature type="compositionally biased region" description="Low complexity" evidence="1">
    <location>
        <begin position="180"/>
        <end position="198"/>
    </location>
</feature>
<dbReference type="AlphaFoldDB" id="A0A0K6HZK9"/>
<accession>A0A0K6HZK9</accession>
<evidence type="ECO:0000313" key="4">
    <source>
        <dbReference type="Proteomes" id="UP000183649"/>
    </source>
</evidence>
<feature type="region of interest" description="Disordered" evidence="1">
    <location>
        <begin position="118"/>
        <end position="244"/>
    </location>
</feature>
<proteinExistence type="predicted"/>
<dbReference type="Proteomes" id="UP000183649">
    <property type="component" value="Unassembled WGS sequence"/>
</dbReference>
<keyword evidence="2" id="KW-0732">Signal</keyword>
<feature type="compositionally biased region" description="Pro residues" evidence="1">
    <location>
        <begin position="228"/>
        <end position="238"/>
    </location>
</feature>
<evidence type="ECO:0000256" key="2">
    <source>
        <dbReference type="SAM" id="SignalP"/>
    </source>
</evidence>
<evidence type="ECO:0000256" key="1">
    <source>
        <dbReference type="SAM" id="MobiDB-lite"/>
    </source>
</evidence>
<feature type="compositionally biased region" description="Pro residues" evidence="1">
    <location>
        <begin position="166"/>
        <end position="178"/>
    </location>
</feature>
<dbReference type="STRING" id="339866.GCA_001418255_01293"/>
<sequence>MNMRMHRRIAAAAGCAVLWMALANLGTTSANAATAQPTPEQDAARRAALQDQRARVLAQYTEKRGECLKRFFVNDCLDAARKQERAALAPIDQELQDIAMRGRLRAAEEELRRVQANIADAQAGQPDRATLERQSAQREADLAQRERQAAEHAAQAAAQSPVARPAKPPSPEPSPPTRLFPAPASPQAANPAQSAAEAARARAEFEAKQKAYVQKQAEQARQLAEKPAAPPLPVPPASASPTSR</sequence>
<feature type="compositionally biased region" description="Basic and acidic residues" evidence="1">
    <location>
        <begin position="199"/>
        <end position="209"/>
    </location>
</feature>
<reference evidence="4" key="1">
    <citation type="submission" date="2015-08" db="EMBL/GenBank/DDBJ databases">
        <authorList>
            <person name="Varghese N."/>
        </authorList>
    </citation>
    <scope>NUCLEOTIDE SEQUENCE [LARGE SCALE GENOMIC DNA]</scope>
    <source>
        <strain evidence="4">DSM 18181</strain>
    </source>
</reference>
<feature type="chain" id="PRO_5005504517" evidence="2">
    <location>
        <begin position="33"/>
        <end position="244"/>
    </location>
</feature>
<feature type="signal peptide" evidence="2">
    <location>
        <begin position="1"/>
        <end position="32"/>
    </location>
</feature>
<name>A0A0K6HZK9_9BURK</name>
<organism evidence="3 4">
    <name type="scientific">Thiomonas bhubaneswarensis</name>
    <dbReference type="NCBI Taxonomy" id="339866"/>
    <lineage>
        <taxon>Bacteria</taxon>
        <taxon>Pseudomonadati</taxon>
        <taxon>Pseudomonadota</taxon>
        <taxon>Betaproteobacteria</taxon>
        <taxon>Burkholderiales</taxon>
        <taxon>Thiomonas</taxon>
    </lineage>
</organism>
<evidence type="ECO:0000313" key="3">
    <source>
        <dbReference type="EMBL" id="CUA96243.1"/>
    </source>
</evidence>
<gene>
    <name evidence="3" type="ORF">Ga0061069_10460</name>
</gene>